<name>A0A8V0X5H1_CHICK</name>
<evidence type="ECO:0000256" key="8">
    <source>
        <dbReference type="ARBA" id="ARBA00023157"/>
    </source>
</evidence>
<dbReference type="PROSITE" id="PS51996">
    <property type="entry name" value="TR_MART"/>
    <property type="match status" value="1"/>
</dbReference>
<dbReference type="Pfam" id="PF01129">
    <property type="entry name" value="ART"/>
    <property type="match status" value="1"/>
</dbReference>
<gene>
    <name evidence="12" type="primary">ART1D</name>
</gene>
<dbReference type="Gene3D" id="3.90.176.10">
    <property type="entry name" value="Toxin ADP-ribosyltransferase, Chain A, domain 1"/>
    <property type="match status" value="1"/>
</dbReference>
<dbReference type="PANTHER" id="PTHR10339">
    <property type="entry name" value="ADP-RIBOSYLTRANSFERASE"/>
    <property type="match status" value="1"/>
</dbReference>
<evidence type="ECO:0000256" key="2">
    <source>
        <dbReference type="ARBA" id="ARBA00022676"/>
    </source>
</evidence>
<keyword evidence="5 10" id="KW-0732">Signal</keyword>
<dbReference type="InterPro" id="IPR050999">
    <property type="entry name" value="ADP-ribosyltransferase_ARG"/>
</dbReference>
<feature type="compositionally biased region" description="Pro residues" evidence="11">
    <location>
        <begin position="293"/>
        <end position="302"/>
    </location>
</feature>
<dbReference type="InterPro" id="IPR000768">
    <property type="entry name" value="ART"/>
</dbReference>
<keyword evidence="4" id="KW-0548">Nucleotidyltransferase</keyword>
<keyword evidence="3 10" id="KW-0808">Transferase</keyword>
<feature type="chain" id="PRO_5036517268" description="NAD(P)(+)--arginine ADP-ribosyltransferase" evidence="10">
    <location>
        <begin position="21"/>
        <end position="513"/>
    </location>
</feature>
<evidence type="ECO:0000313" key="13">
    <source>
        <dbReference type="Proteomes" id="UP000000539"/>
    </source>
</evidence>
<organism evidence="12 13">
    <name type="scientific">Gallus gallus</name>
    <name type="common">Chicken</name>
    <dbReference type="NCBI Taxonomy" id="9031"/>
    <lineage>
        <taxon>Eukaryota</taxon>
        <taxon>Metazoa</taxon>
        <taxon>Chordata</taxon>
        <taxon>Craniata</taxon>
        <taxon>Vertebrata</taxon>
        <taxon>Euteleostomi</taxon>
        <taxon>Archelosauria</taxon>
        <taxon>Archosauria</taxon>
        <taxon>Dinosauria</taxon>
        <taxon>Saurischia</taxon>
        <taxon>Theropoda</taxon>
        <taxon>Coelurosauria</taxon>
        <taxon>Aves</taxon>
        <taxon>Neognathae</taxon>
        <taxon>Galloanserae</taxon>
        <taxon>Galliformes</taxon>
        <taxon>Phasianidae</taxon>
        <taxon>Phasianinae</taxon>
        <taxon>Gallus</taxon>
    </lineage>
</organism>
<dbReference type="SUPFAM" id="SSF56399">
    <property type="entry name" value="ADP-ribosylation"/>
    <property type="match status" value="1"/>
</dbReference>
<comment type="catalytic activity">
    <reaction evidence="9 10">
        <text>L-arginyl-[protein] + NAD(+) = N(omega)-(ADP-D-ribosyl)-L-arginyl-[protein] + nicotinamide + H(+)</text>
        <dbReference type="Rhea" id="RHEA:19149"/>
        <dbReference type="Rhea" id="RHEA-COMP:10532"/>
        <dbReference type="Rhea" id="RHEA-COMP:15087"/>
        <dbReference type="ChEBI" id="CHEBI:15378"/>
        <dbReference type="ChEBI" id="CHEBI:17154"/>
        <dbReference type="ChEBI" id="CHEBI:29965"/>
        <dbReference type="ChEBI" id="CHEBI:57540"/>
        <dbReference type="ChEBI" id="CHEBI:142554"/>
        <dbReference type="EC" id="2.4.2.31"/>
    </reaction>
</comment>
<dbReference type="Ensembl" id="ENSGALT00010005453.1">
    <property type="protein sequence ID" value="ENSGALP00010003292.1"/>
    <property type="gene ID" value="ENSGALG00010002382.1"/>
</dbReference>
<dbReference type="GO" id="GO:0044194">
    <property type="term" value="C:cytolytic granule"/>
    <property type="evidence" value="ECO:0007669"/>
    <property type="project" value="UniProtKB-ARBA"/>
</dbReference>
<proteinExistence type="inferred from homology"/>
<evidence type="ECO:0000256" key="9">
    <source>
        <dbReference type="ARBA" id="ARBA00047597"/>
    </source>
</evidence>
<dbReference type="AlphaFoldDB" id="A0A8V0X5H1"/>
<feature type="region of interest" description="Disordered" evidence="11">
    <location>
        <begin position="408"/>
        <end position="436"/>
    </location>
</feature>
<evidence type="ECO:0000256" key="10">
    <source>
        <dbReference type="RuleBase" id="RU361228"/>
    </source>
</evidence>
<dbReference type="FunCoup" id="A0A8V0X5H1">
    <property type="interactions" value="12"/>
</dbReference>
<dbReference type="GO" id="GO:0016779">
    <property type="term" value="F:nucleotidyltransferase activity"/>
    <property type="evidence" value="ECO:0007669"/>
    <property type="project" value="UniProtKB-KW"/>
</dbReference>
<evidence type="ECO:0000256" key="3">
    <source>
        <dbReference type="ARBA" id="ARBA00022679"/>
    </source>
</evidence>
<keyword evidence="6 10" id="KW-0521">NADP</keyword>
<accession>A0A8V0X5H1</accession>
<dbReference type="PROSITE" id="PS01291">
    <property type="entry name" value="ART"/>
    <property type="match status" value="1"/>
</dbReference>
<evidence type="ECO:0000256" key="6">
    <source>
        <dbReference type="ARBA" id="ARBA00022857"/>
    </source>
</evidence>
<dbReference type="OrthoDB" id="423533at2759"/>
<evidence type="ECO:0000256" key="1">
    <source>
        <dbReference type="ARBA" id="ARBA00009558"/>
    </source>
</evidence>
<comment type="similarity">
    <text evidence="1 10">Belongs to the Arg-specific ADP-ribosyltransferase family.</text>
</comment>
<dbReference type="GO" id="GO:0003950">
    <property type="term" value="F:NAD+ poly-ADP-ribosyltransferase activity"/>
    <property type="evidence" value="ECO:0000318"/>
    <property type="project" value="GO_Central"/>
</dbReference>
<evidence type="ECO:0000313" key="12">
    <source>
        <dbReference type="Ensembl" id="ENSGALP00010003292.1"/>
    </source>
</evidence>
<dbReference type="GeneTree" id="ENSGT01030000234601"/>
<sequence>MEHAILGLVLLLGTWAGASAARSKKGPIKEVAMDMAPHSFDDQYQGCIHLMEAELQELNRTEFANEIFAEGWRSATEKWQRRWGRVSSPMVLRQDQAIAVLAYTMEGELYRVFNNATLTAGRSRQHYLSSYPFKTLHFLLSRALHTLREFQTQPCYNVCRGVNNTRFTAQQGTVVRFGQFTSTSRKEKVAESFGQDTFFSVETCYGVPIKEFSTFPGEDEVLIPPFEQFRVTNSTYIAGRSFIQLRSHGKSSTYNCEFVKEKRCKERPCAFSADKSSPRPRSPWPRLGTTCSPPQPLMPIPVLPRQEQPHGSPAPLGAPPGSRSPGSPGKALSSPPSHRRPSIRTGGQQCALIASHGTCRRCFPSADAFGAAVGRGTAAQNRPQLRHSNKSIAFVAFICCVSQPGTRGSPGGHFNEAPLPPQEPHTQQPMGQPSAPRCWAHTRHEFCPLSAHSPPFVAGVGSEGDPLELPDIHAGGAERHTGEVGAQVLEAERGEMQIPAEGRQRTARFLSAG</sequence>
<feature type="region of interest" description="Disordered" evidence="11">
    <location>
        <begin position="270"/>
        <end position="347"/>
    </location>
</feature>
<keyword evidence="7 10" id="KW-0520">NAD</keyword>
<reference evidence="12" key="2">
    <citation type="submission" date="2025-08" db="UniProtKB">
        <authorList>
            <consortium name="Ensembl"/>
        </authorList>
    </citation>
    <scope>IDENTIFICATION</scope>
    <source>
        <strain evidence="12">broiler</strain>
    </source>
</reference>
<evidence type="ECO:0000256" key="5">
    <source>
        <dbReference type="ARBA" id="ARBA00022729"/>
    </source>
</evidence>
<dbReference type="PANTHER" id="PTHR10339:SF19">
    <property type="entry name" value="GPI-LINKED NAD(P)(+)--ARGININE ADP-RIBOSYLTRANSFERASE 1"/>
    <property type="match status" value="1"/>
</dbReference>
<keyword evidence="8" id="KW-1015">Disulfide bond</keyword>
<evidence type="ECO:0000256" key="11">
    <source>
        <dbReference type="SAM" id="MobiDB-lite"/>
    </source>
</evidence>
<dbReference type="Proteomes" id="UP000000539">
    <property type="component" value="Chromosome 1"/>
</dbReference>
<dbReference type="PRINTS" id="PR00970">
    <property type="entry name" value="RIBTRNSFRASE"/>
</dbReference>
<keyword evidence="13" id="KW-1185">Reference proteome</keyword>
<dbReference type="GO" id="GO:0005615">
    <property type="term" value="C:extracellular space"/>
    <property type="evidence" value="ECO:0007669"/>
    <property type="project" value="UniProtKB-ARBA"/>
</dbReference>
<evidence type="ECO:0000256" key="4">
    <source>
        <dbReference type="ARBA" id="ARBA00022695"/>
    </source>
</evidence>
<dbReference type="GO" id="GO:0046677">
    <property type="term" value="P:response to antibiotic"/>
    <property type="evidence" value="ECO:0007669"/>
    <property type="project" value="UniProtKB-ARBA"/>
</dbReference>
<protein>
    <recommendedName>
        <fullName evidence="10">NAD(P)(+)--arginine ADP-ribosyltransferase</fullName>
        <ecNumber evidence="10">2.4.2.31</ecNumber>
    </recommendedName>
    <alternativeName>
        <fullName evidence="10">Mono(ADP-ribosyl)transferase</fullName>
    </alternativeName>
</protein>
<evidence type="ECO:0000256" key="7">
    <source>
        <dbReference type="ARBA" id="ARBA00023027"/>
    </source>
</evidence>
<reference evidence="12" key="1">
    <citation type="submission" date="2020-11" db="EMBL/GenBank/DDBJ databases">
        <title>Gallus gallus (Chicken) genome, bGalGal1, GRCg7b, maternal haplotype autosomes + Z &amp; W.</title>
        <authorList>
            <person name="Warren W."/>
            <person name="Formenti G."/>
            <person name="Fedrigo O."/>
            <person name="Haase B."/>
            <person name="Mountcastle J."/>
            <person name="Balacco J."/>
            <person name="Tracey A."/>
            <person name="Schneider V."/>
            <person name="Okimoto R."/>
            <person name="Cheng H."/>
            <person name="Hawken R."/>
            <person name="Howe K."/>
            <person name="Jarvis E.D."/>
        </authorList>
    </citation>
    <scope>NUCLEOTIDE SEQUENCE [LARGE SCALE GENOMIC DNA]</scope>
    <source>
        <strain evidence="12">Broiler</strain>
    </source>
</reference>
<dbReference type="EC" id="2.4.2.31" evidence="10"/>
<keyword evidence="2 10" id="KW-0328">Glycosyltransferase</keyword>
<dbReference type="GO" id="GO:0106274">
    <property type="term" value="F:NAD+-protein-arginine ADP-ribosyltransferase activity"/>
    <property type="evidence" value="ECO:0007669"/>
    <property type="project" value="UniProtKB-EC"/>
</dbReference>
<dbReference type="FunFam" id="3.90.176.10:FF:000001">
    <property type="entry name" value="NAD(P)(+)--arginine ADP-ribosyltransferase"/>
    <property type="match status" value="1"/>
</dbReference>
<feature type="compositionally biased region" description="Low complexity" evidence="11">
    <location>
        <begin position="309"/>
        <end position="336"/>
    </location>
</feature>
<reference evidence="12" key="3">
    <citation type="submission" date="2025-09" db="UniProtKB">
        <authorList>
            <consortium name="Ensembl"/>
        </authorList>
    </citation>
    <scope>IDENTIFICATION</scope>
    <source>
        <strain evidence="12">broiler</strain>
    </source>
</reference>
<feature type="signal peptide" evidence="10">
    <location>
        <begin position="1"/>
        <end position="20"/>
    </location>
</feature>